<sequence>MAVANTSDDSIRNISSKIYRYGRSQYEEAYQAGRQACIDDPASCGIPTGVATFDITSNVLHIPNYDNTYWLKFGLTSWEPVQLQSFGEIGSE</sequence>
<name>A0A4E0QMA5_9GAMM</name>
<gene>
    <name evidence="1" type="ORF">PN36_23865</name>
</gene>
<organism evidence="1 2">
    <name type="scientific">Candidatus Thiomargarita nelsonii</name>
    <dbReference type="NCBI Taxonomy" id="1003181"/>
    <lineage>
        <taxon>Bacteria</taxon>
        <taxon>Pseudomonadati</taxon>
        <taxon>Pseudomonadota</taxon>
        <taxon>Gammaproteobacteria</taxon>
        <taxon>Thiotrichales</taxon>
        <taxon>Thiotrichaceae</taxon>
        <taxon>Thiomargarita</taxon>
    </lineage>
</organism>
<dbReference type="Proteomes" id="UP000030428">
    <property type="component" value="Unassembled WGS sequence"/>
</dbReference>
<accession>A0A4E0QMA5</accession>
<keyword evidence="2" id="KW-1185">Reference proteome</keyword>
<protein>
    <submittedName>
        <fullName evidence="1">Uncharacterized protein</fullName>
    </submittedName>
</protein>
<evidence type="ECO:0000313" key="1">
    <source>
        <dbReference type="EMBL" id="TGO02519.1"/>
    </source>
</evidence>
<dbReference type="EMBL" id="JSZA02000120">
    <property type="protein sequence ID" value="TGO02519.1"/>
    <property type="molecule type" value="Genomic_DNA"/>
</dbReference>
<dbReference type="AlphaFoldDB" id="A0A4E0QMA5"/>
<reference evidence="1 2" key="1">
    <citation type="journal article" date="2016" name="Front. Microbiol.">
        <title>Single-Cell (Meta-)Genomics of a Dimorphic Candidatus Thiomargarita nelsonii Reveals Genomic Plasticity.</title>
        <authorList>
            <person name="Flood B.E."/>
            <person name="Fliss P."/>
            <person name="Jones D.S."/>
            <person name="Dick G.J."/>
            <person name="Jain S."/>
            <person name="Kaster A.K."/>
            <person name="Winkel M."/>
            <person name="Mussmann M."/>
            <person name="Bailey J."/>
        </authorList>
    </citation>
    <scope>NUCLEOTIDE SEQUENCE [LARGE SCALE GENOMIC DNA]</scope>
    <source>
        <strain evidence="1">Hydrate Ridge</strain>
    </source>
</reference>
<comment type="caution">
    <text evidence="1">The sequence shown here is derived from an EMBL/GenBank/DDBJ whole genome shotgun (WGS) entry which is preliminary data.</text>
</comment>
<evidence type="ECO:0000313" key="2">
    <source>
        <dbReference type="Proteomes" id="UP000030428"/>
    </source>
</evidence>
<proteinExistence type="predicted"/>